<evidence type="ECO:0000313" key="6">
    <source>
        <dbReference type="EMBL" id="ANU74650.1"/>
    </source>
</evidence>
<evidence type="ECO:0000259" key="5">
    <source>
        <dbReference type="Pfam" id="PF19906"/>
    </source>
</evidence>
<dbReference type="Proteomes" id="UP000092574">
    <property type="component" value="Chromosome"/>
</dbReference>
<evidence type="ECO:0000256" key="1">
    <source>
        <dbReference type="ARBA" id="ARBA00023239"/>
    </source>
</evidence>
<keyword evidence="1" id="KW-0456">Lyase</keyword>
<dbReference type="InterPro" id="IPR045959">
    <property type="entry name" value="CGDB"/>
</dbReference>
<dbReference type="Pfam" id="PF19906">
    <property type="entry name" value="CGDB"/>
    <property type="match status" value="1"/>
</dbReference>
<evidence type="ECO:0000256" key="4">
    <source>
        <dbReference type="ARBA" id="ARBA00047208"/>
    </source>
</evidence>
<proteinExistence type="inferred from homology"/>
<evidence type="ECO:0000313" key="7">
    <source>
        <dbReference type="Proteomes" id="UP000092574"/>
    </source>
</evidence>
<protein>
    <recommendedName>
        <fullName evidence="4">C-deglycosylation enzyme beta subunit</fullName>
    </recommendedName>
</protein>
<evidence type="ECO:0000256" key="2">
    <source>
        <dbReference type="ARBA" id="ARBA00023277"/>
    </source>
</evidence>
<dbReference type="KEGG" id="byl:A4V09_02060"/>
<feature type="domain" description="C-glycoside deglycosidase beta subunit" evidence="5">
    <location>
        <begin position="2"/>
        <end position="114"/>
    </location>
</feature>
<dbReference type="GO" id="GO:0016829">
    <property type="term" value="F:lyase activity"/>
    <property type="evidence" value="ECO:0007669"/>
    <property type="project" value="UniProtKB-KW"/>
</dbReference>
<sequence>MFDNNVFVENTCVNLEESGQITGYELQTNITYYRGIPMSMIEYIRISEDGEEVPKENICISVDKKDWFTLQEAETVTSYKWEYGEPLYIRVMKAGGLTKGVHKVKLTVATRTAYIPVPLEGIREREVIIL</sequence>
<dbReference type="RefSeq" id="WP_065540879.1">
    <property type="nucleotide sequence ID" value="NZ_CP015405.2"/>
</dbReference>
<keyword evidence="2" id="KW-0119">Carbohydrate metabolism</keyword>
<comment type="similarity">
    <text evidence="3">Belongs to the C-glycoside deglycosidase beta subunit family.</text>
</comment>
<reference evidence="6" key="1">
    <citation type="submission" date="2017-04" db="EMBL/GenBank/DDBJ databases">
        <title>Complete Genome Sequences of Twelve Strains of a Stable Defined Moderately Diverse Mouse Microbiota 2 (sDMDMm2).</title>
        <authorList>
            <person name="Uchimura Y."/>
            <person name="Wyss M."/>
            <person name="Brugiroux S."/>
            <person name="Limenitakis J.P."/>
            <person name="Stecher B."/>
            <person name="McCoy K.D."/>
            <person name="Macpherson A.J."/>
        </authorList>
    </citation>
    <scope>NUCLEOTIDE SEQUENCE</scope>
    <source>
        <strain evidence="6">YL58</strain>
    </source>
</reference>
<accession>A0A1C7I4S4</accession>
<dbReference type="STRING" id="1796616.A4V09_02060"/>
<dbReference type="OrthoDB" id="1956341at2"/>
<gene>
    <name evidence="6" type="ORF">A4V09_02060</name>
</gene>
<keyword evidence="7" id="KW-1185">Reference proteome</keyword>
<name>A0A1C7I4S4_9FIRM</name>
<dbReference type="AlphaFoldDB" id="A0A1C7I4S4"/>
<organism evidence="6 7">
    <name type="scientific">Blautia pseudococcoides</name>
    <dbReference type="NCBI Taxonomy" id="1796616"/>
    <lineage>
        <taxon>Bacteria</taxon>
        <taxon>Bacillati</taxon>
        <taxon>Bacillota</taxon>
        <taxon>Clostridia</taxon>
        <taxon>Lachnospirales</taxon>
        <taxon>Lachnospiraceae</taxon>
        <taxon>Blautia</taxon>
    </lineage>
</organism>
<dbReference type="EMBL" id="CP015405">
    <property type="protein sequence ID" value="ANU74650.1"/>
    <property type="molecule type" value="Genomic_DNA"/>
</dbReference>
<evidence type="ECO:0000256" key="3">
    <source>
        <dbReference type="ARBA" id="ARBA00046336"/>
    </source>
</evidence>